<accession>A0A3S4SG27</accession>
<dbReference type="KEGG" id="mauu:NCTC10437_01529"/>
<dbReference type="EMBL" id="LR134356">
    <property type="protein sequence ID" value="VEG52585.1"/>
    <property type="molecule type" value="Genomic_DNA"/>
</dbReference>
<dbReference type="SUPFAM" id="SSF54427">
    <property type="entry name" value="NTF2-like"/>
    <property type="match status" value="1"/>
</dbReference>
<dbReference type="InterPro" id="IPR037401">
    <property type="entry name" value="SnoaL-like"/>
</dbReference>
<dbReference type="Gene3D" id="3.10.450.50">
    <property type="match status" value="1"/>
</dbReference>
<proteinExistence type="predicted"/>
<organism evidence="2 3">
    <name type="scientific">Mycolicibacterium aurum</name>
    <name type="common">Mycobacterium aurum</name>
    <dbReference type="NCBI Taxonomy" id="1791"/>
    <lineage>
        <taxon>Bacteria</taxon>
        <taxon>Bacillati</taxon>
        <taxon>Actinomycetota</taxon>
        <taxon>Actinomycetes</taxon>
        <taxon>Mycobacteriales</taxon>
        <taxon>Mycobacteriaceae</taxon>
        <taxon>Mycolicibacterium</taxon>
    </lineage>
</organism>
<name>A0A3S4SG27_MYCAU</name>
<dbReference type="Proteomes" id="UP000279306">
    <property type="component" value="Chromosome"/>
</dbReference>
<dbReference type="AlphaFoldDB" id="A0A3S4SG27"/>
<feature type="domain" description="SnoaL-like" evidence="1">
    <location>
        <begin position="9"/>
        <end position="129"/>
    </location>
</feature>
<sequence length="201" mass="22436">MLTHEQLSALDIVTINQVLVRERQARDRGWWSQMLTFFHDDSRVTISWFDGSGADFVARSRALAEQGAVGCHRLGPPSIYVHQDRAVAVMPAVVETYPTIDGVDSVLIGYARLVSKLERRSGTWGIVRMQAIYERDELHSGPTAKTPVVPADELKAFRPSYALLAWSLNRLGVQVPSDLPGDDMPHLAEAVYDNAFAWMTE</sequence>
<dbReference type="RefSeq" id="WP_048630398.1">
    <property type="nucleotide sequence ID" value="NZ_CVQQ01000001.1"/>
</dbReference>
<evidence type="ECO:0000313" key="2">
    <source>
        <dbReference type="EMBL" id="VEG52585.1"/>
    </source>
</evidence>
<reference evidence="2 3" key="1">
    <citation type="submission" date="2018-12" db="EMBL/GenBank/DDBJ databases">
        <authorList>
            <consortium name="Pathogen Informatics"/>
        </authorList>
    </citation>
    <scope>NUCLEOTIDE SEQUENCE [LARGE SCALE GENOMIC DNA]</scope>
    <source>
        <strain evidence="2 3">NCTC10437</strain>
    </source>
</reference>
<keyword evidence="3" id="KW-1185">Reference proteome</keyword>
<evidence type="ECO:0000259" key="1">
    <source>
        <dbReference type="Pfam" id="PF13577"/>
    </source>
</evidence>
<dbReference type="InterPro" id="IPR032710">
    <property type="entry name" value="NTF2-like_dom_sf"/>
</dbReference>
<protein>
    <recommendedName>
        <fullName evidence="1">SnoaL-like domain-containing protein</fullName>
    </recommendedName>
</protein>
<gene>
    <name evidence="2" type="ORF">NCTC10437_01529</name>
</gene>
<dbReference type="STRING" id="1791.GCA_001049355_00482"/>
<evidence type="ECO:0000313" key="3">
    <source>
        <dbReference type="Proteomes" id="UP000279306"/>
    </source>
</evidence>
<dbReference type="Pfam" id="PF13577">
    <property type="entry name" value="SnoaL_4"/>
    <property type="match status" value="1"/>
</dbReference>